<comment type="caution">
    <text evidence="2">The sequence shown here is derived from an EMBL/GenBank/DDBJ whole genome shotgun (WGS) entry which is preliminary data.</text>
</comment>
<reference evidence="3" key="1">
    <citation type="submission" date="2017-11" db="EMBL/GenBank/DDBJ databases">
        <authorList>
            <person name="Kuznetsova I."/>
            <person name="Sazanova A."/>
            <person name="Chirak E."/>
            <person name="Safronova V."/>
            <person name="Willems A."/>
        </authorList>
    </citation>
    <scope>NUCLEOTIDE SEQUENCE [LARGE SCALE GENOMIC DNA]</scope>
    <source>
        <strain evidence="3">STM 196</strain>
    </source>
</reference>
<keyword evidence="1" id="KW-0812">Transmembrane</keyword>
<keyword evidence="1" id="KW-0472">Membrane</keyword>
<feature type="transmembrane region" description="Helical" evidence="1">
    <location>
        <begin position="49"/>
        <end position="66"/>
    </location>
</feature>
<keyword evidence="1" id="KW-1133">Transmembrane helix</keyword>
<dbReference type="RefSeq" id="WP_133624632.1">
    <property type="nucleotide sequence ID" value="NZ_PGGO01000020.1"/>
</dbReference>
<gene>
    <name evidence="2" type="ORF">CU102_22155</name>
</gene>
<protein>
    <submittedName>
        <fullName evidence="2">Uncharacterized protein</fullName>
    </submittedName>
</protein>
<dbReference type="Proteomes" id="UP000241444">
    <property type="component" value="Unassembled WGS sequence"/>
</dbReference>
<evidence type="ECO:0000256" key="1">
    <source>
        <dbReference type="SAM" id="Phobius"/>
    </source>
</evidence>
<sequence>MDDDGIKKTDHYLSLEYLWEEVVKKGGAACLSYAALCIVITIVLEPPEWVVILMVVGSGVVYSAFIKEKLYCSRDRERWIKEKRAEKLDSDE</sequence>
<name>A0A2P7BD41_9HYPH</name>
<keyword evidence="3" id="KW-1185">Reference proteome</keyword>
<organism evidence="2 3">
    <name type="scientific">Phyllobacterium brassicacearum</name>
    <dbReference type="NCBI Taxonomy" id="314235"/>
    <lineage>
        <taxon>Bacteria</taxon>
        <taxon>Pseudomonadati</taxon>
        <taxon>Pseudomonadota</taxon>
        <taxon>Alphaproteobacteria</taxon>
        <taxon>Hyphomicrobiales</taxon>
        <taxon>Phyllobacteriaceae</taxon>
        <taxon>Phyllobacterium</taxon>
    </lineage>
</organism>
<accession>A0A2P7BD41</accession>
<proteinExistence type="predicted"/>
<dbReference type="EMBL" id="PGGO01000020">
    <property type="protein sequence ID" value="PSH64387.1"/>
    <property type="molecule type" value="Genomic_DNA"/>
</dbReference>
<feature type="transmembrane region" description="Helical" evidence="1">
    <location>
        <begin position="26"/>
        <end position="43"/>
    </location>
</feature>
<evidence type="ECO:0000313" key="3">
    <source>
        <dbReference type="Proteomes" id="UP000241444"/>
    </source>
</evidence>
<evidence type="ECO:0000313" key="2">
    <source>
        <dbReference type="EMBL" id="PSH64387.1"/>
    </source>
</evidence>
<dbReference type="AlphaFoldDB" id="A0A2P7BD41"/>